<gene>
    <name evidence="2" type="ORF">BFW38_14875</name>
</gene>
<protein>
    <recommendedName>
        <fullName evidence="1">RmlD-like substrate binding domain-containing protein</fullName>
    </recommendedName>
</protein>
<proteinExistence type="predicted"/>
<reference evidence="2 3" key="1">
    <citation type="submission" date="2016-08" db="EMBL/GenBank/DDBJ databases">
        <authorList>
            <person name="Seilhamer J.J."/>
        </authorList>
    </citation>
    <scope>NUCLEOTIDE SEQUENCE [LARGE SCALE GENOMIC DNA]</scope>
    <source>
        <strain evidence="2 3">PH27A</strain>
    </source>
</reference>
<comment type="caution">
    <text evidence="2">The sequence shown here is derived from an EMBL/GenBank/DDBJ whole genome shotgun (WGS) entry which is preliminary data.</text>
</comment>
<accession>A0A1E2VC77</accession>
<name>A0A1E2VC77_9GAMM</name>
<dbReference type="AlphaFoldDB" id="A0A1E2VC77"/>
<dbReference type="Proteomes" id="UP000094291">
    <property type="component" value="Unassembled WGS sequence"/>
</dbReference>
<evidence type="ECO:0000313" key="3">
    <source>
        <dbReference type="Proteomes" id="UP000094291"/>
    </source>
</evidence>
<organism evidence="2 3">
    <name type="scientific">Terasakiispira papahanaumokuakeensis</name>
    <dbReference type="NCBI Taxonomy" id="197479"/>
    <lineage>
        <taxon>Bacteria</taxon>
        <taxon>Pseudomonadati</taxon>
        <taxon>Pseudomonadota</taxon>
        <taxon>Gammaproteobacteria</taxon>
        <taxon>Oceanospirillales</taxon>
        <taxon>Terasakiispira</taxon>
    </lineage>
</organism>
<dbReference type="EMBL" id="MDTQ01000001">
    <property type="protein sequence ID" value="ODC04618.1"/>
    <property type="molecule type" value="Genomic_DNA"/>
</dbReference>
<dbReference type="SUPFAM" id="SSF51735">
    <property type="entry name" value="NAD(P)-binding Rossmann-fold domains"/>
    <property type="match status" value="1"/>
</dbReference>
<keyword evidence="3" id="KW-1185">Reference proteome</keyword>
<dbReference type="RefSeq" id="WP_068999602.1">
    <property type="nucleotide sequence ID" value="NZ_MDTQ01000001.1"/>
</dbReference>
<dbReference type="STRING" id="197479.BFW38_14875"/>
<dbReference type="Pfam" id="PF04321">
    <property type="entry name" value="RmlD_sub_bind"/>
    <property type="match status" value="1"/>
</dbReference>
<evidence type="ECO:0000259" key="1">
    <source>
        <dbReference type="Pfam" id="PF04321"/>
    </source>
</evidence>
<dbReference type="Gene3D" id="3.40.50.720">
    <property type="entry name" value="NAD(P)-binding Rossmann-like Domain"/>
    <property type="match status" value="1"/>
</dbReference>
<feature type="domain" description="RmlD-like substrate binding" evidence="1">
    <location>
        <begin position="74"/>
        <end position="261"/>
    </location>
</feature>
<sequence>MHIGVLSEYPALVSALSQAAASDNTVQVSRVGPGDDWPEGLTHLMLAPLGPTQEVGMTTDHHGLEWWQPQLPELVAEAKARQVALVLLSSDQVLAPDQWGVDEHIEPVGETPVAQGLRQVEDAVGQSEHALILRVPPILSAHPNGGLARLVSACLSQPAPEAPVQGAHYRGLQSLDDVARVLLGMLQQLDCGAEAWGIYHYAGTEPVSHQEFMHTLAQQLDIKGYPGDPTDSGLMGLNCQHIMGTFGVHQRTWRAILPELLIQLGALNAQ</sequence>
<dbReference type="InterPro" id="IPR036291">
    <property type="entry name" value="NAD(P)-bd_dom_sf"/>
</dbReference>
<evidence type="ECO:0000313" key="2">
    <source>
        <dbReference type="EMBL" id="ODC04618.1"/>
    </source>
</evidence>
<dbReference type="OrthoDB" id="9803892at2"/>
<dbReference type="InterPro" id="IPR029903">
    <property type="entry name" value="RmlD-like-bd"/>
</dbReference>